<dbReference type="GO" id="GO:0004519">
    <property type="term" value="F:endonuclease activity"/>
    <property type="evidence" value="ECO:0007669"/>
    <property type="project" value="UniProtKB-KW"/>
</dbReference>
<dbReference type="AlphaFoldDB" id="A0A7G6TZC1"/>
<proteinExistence type="predicted"/>
<keyword evidence="1" id="KW-0255">Endonuclease</keyword>
<dbReference type="Proteomes" id="UP000515291">
    <property type="component" value="Chromosome"/>
</dbReference>
<keyword evidence="1" id="KW-0378">Hydrolase</keyword>
<dbReference type="KEGG" id="trb:HB776_13380"/>
<name>A0A7G6TZC1_9BRAD</name>
<evidence type="ECO:0000313" key="2">
    <source>
        <dbReference type="Proteomes" id="UP000515291"/>
    </source>
</evidence>
<protein>
    <submittedName>
        <fullName evidence="1">HNH endonuclease</fullName>
    </submittedName>
</protein>
<evidence type="ECO:0000313" key="1">
    <source>
        <dbReference type="EMBL" id="QND72103.1"/>
    </source>
</evidence>
<dbReference type="EMBL" id="CP050292">
    <property type="protein sequence ID" value="QND72103.1"/>
    <property type="molecule type" value="Genomic_DNA"/>
</dbReference>
<keyword evidence="1" id="KW-0540">Nuclease</keyword>
<sequence length="272" mass="29856">MGNTFAIKDRAPVTRRQPRERCIYCDSSRYREKDTRNLGDEHIIAEGLGGTLVLEQAACEACERGINSFEQSILKTVLYAPRIHLGIRRKRRKRGQETIKVQGNVAGKEISVTLPVKNIPVLLFLLILGPPGILVGRPSDIADTRGAWFKQLSSGSPIPIGFESFSSPILDTFKFCQFLAKIAHGYAVDVLGDEFTPTLLELIRTEATTARYDLVGGLSGTGEPSENLHELELNWETNNGINYAVVTIRLFASLGAPTYLVVAGTAKPANFP</sequence>
<accession>A0A7G6TZC1</accession>
<reference evidence="2" key="1">
    <citation type="journal article" date="2020" name="Mol. Plant Microbe">
        <title>Rhizobial microsymbionts of the narrowly endemic Oxytropis species growing in Kamchatka are characterized by significant genetic diversity and possess a set of genes that are associated with T3SS and T6SS secretion systems and can affect the development of symbiosis.</title>
        <authorList>
            <person name="Safronova V."/>
            <person name="Guro P."/>
            <person name="Sazanova A."/>
            <person name="Kuznetsova I."/>
            <person name="Belimov A."/>
            <person name="Yakubov V."/>
            <person name="Chirak E."/>
            <person name="Afonin A."/>
            <person name="Gogolev Y."/>
            <person name="Andronov E."/>
            <person name="Tikhonovich I."/>
        </authorList>
    </citation>
    <scope>NUCLEOTIDE SEQUENCE [LARGE SCALE GENOMIC DNA]</scope>
    <source>
        <strain evidence="2">581</strain>
    </source>
</reference>
<gene>
    <name evidence="1" type="ORF">HB776_13380</name>
</gene>
<organism evidence="1 2">
    <name type="scientific">Tardiphaga robiniae</name>
    <dbReference type="NCBI Taxonomy" id="943830"/>
    <lineage>
        <taxon>Bacteria</taxon>
        <taxon>Pseudomonadati</taxon>
        <taxon>Pseudomonadota</taxon>
        <taxon>Alphaproteobacteria</taxon>
        <taxon>Hyphomicrobiales</taxon>
        <taxon>Nitrobacteraceae</taxon>
        <taxon>Tardiphaga</taxon>
    </lineage>
</organism>
<dbReference type="RefSeq" id="WP_184518343.1">
    <property type="nucleotide sequence ID" value="NZ_CP050292.1"/>
</dbReference>